<protein>
    <recommendedName>
        <fullName evidence="8">Abasic site processing protein</fullName>
        <ecNumber evidence="8">3.4.-.-</ecNumber>
    </recommendedName>
</protein>
<dbReference type="GO" id="GO:0016787">
    <property type="term" value="F:hydrolase activity"/>
    <property type="evidence" value="ECO:0007669"/>
    <property type="project" value="UniProtKB-KW"/>
</dbReference>
<sequence length="228" mass="25133">MCGRYTITVSLEELMLHFLLGSGPASYGPRYNVAPGQWIPAILGGGEGAPGRLGELRWGLVPGWTKEAGGGPKPINLRAETVGEKPGFQRLLMRKRCLIPADGFYEWRKTGNGAKQPVRFVMKDRSPFGMAALYDTWVDPSGGKLHTCTIITTSPNEVVAGVHDRMPVILPREAEKIWLDRTVADVRPLLPLLTPYPADKMTSYEVDARVGNSRYDAPDCIEPMRTLL</sequence>
<keyword evidence="10" id="KW-1185">Reference proteome</keyword>
<keyword evidence="5" id="KW-0190">Covalent protein-DNA linkage</keyword>
<evidence type="ECO:0000256" key="7">
    <source>
        <dbReference type="ARBA" id="ARBA00023239"/>
    </source>
</evidence>
<dbReference type="SUPFAM" id="SSF143081">
    <property type="entry name" value="BB1717-like"/>
    <property type="match status" value="1"/>
</dbReference>
<evidence type="ECO:0000313" key="10">
    <source>
        <dbReference type="Proteomes" id="UP001057134"/>
    </source>
</evidence>
<dbReference type="PANTHER" id="PTHR13604">
    <property type="entry name" value="DC12-RELATED"/>
    <property type="match status" value="1"/>
</dbReference>
<dbReference type="RefSeq" id="WP_249866190.1">
    <property type="nucleotide sequence ID" value="NZ_CP027059.1"/>
</dbReference>
<reference evidence="9" key="2">
    <citation type="journal article" date="2021" name="J Anim Sci Technol">
        <title>Complete genome sequence of Paenibacillus konkukensis sp. nov. SK3146 as a potential probiotic strain.</title>
        <authorList>
            <person name="Jung H.I."/>
            <person name="Park S."/>
            <person name="Niu K.M."/>
            <person name="Lee S.W."/>
            <person name="Kothari D."/>
            <person name="Yi K.J."/>
            <person name="Kim S.K."/>
        </authorList>
    </citation>
    <scope>NUCLEOTIDE SEQUENCE</scope>
    <source>
        <strain evidence="9">SK3146</strain>
    </source>
</reference>
<keyword evidence="4 8" id="KW-0378">Hydrolase</keyword>
<proteinExistence type="inferred from homology"/>
<dbReference type="EMBL" id="CP027059">
    <property type="protein sequence ID" value="UQZ81976.1"/>
    <property type="molecule type" value="Genomic_DNA"/>
</dbReference>
<keyword evidence="2 8" id="KW-0645">Protease</keyword>
<dbReference type="PANTHER" id="PTHR13604:SF0">
    <property type="entry name" value="ABASIC SITE PROCESSING PROTEIN HMCES"/>
    <property type="match status" value="1"/>
</dbReference>
<comment type="similarity">
    <text evidence="1 8">Belongs to the SOS response-associated peptidase family.</text>
</comment>
<evidence type="ECO:0000256" key="1">
    <source>
        <dbReference type="ARBA" id="ARBA00008136"/>
    </source>
</evidence>
<dbReference type="Pfam" id="PF02586">
    <property type="entry name" value="SRAP"/>
    <property type="match status" value="1"/>
</dbReference>
<dbReference type="Proteomes" id="UP001057134">
    <property type="component" value="Chromosome"/>
</dbReference>
<evidence type="ECO:0000256" key="3">
    <source>
        <dbReference type="ARBA" id="ARBA00022763"/>
    </source>
</evidence>
<evidence type="ECO:0000256" key="6">
    <source>
        <dbReference type="ARBA" id="ARBA00023125"/>
    </source>
</evidence>
<name>A0ABY4RHT1_9BACL</name>
<keyword evidence="6" id="KW-0238">DNA-binding</keyword>
<organism evidence="9 10">
    <name type="scientific">Paenibacillus konkukensis</name>
    <dbReference type="NCBI Taxonomy" id="2020716"/>
    <lineage>
        <taxon>Bacteria</taxon>
        <taxon>Bacillati</taxon>
        <taxon>Bacillota</taxon>
        <taxon>Bacilli</taxon>
        <taxon>Bacillales</taxon>
        <taxon>Paenibacillaceae</taxon>
        <taxon>Paenibacillus</taxon>
    </lineage>
</organism>
<dbReference type="InterPro" id="IPR003738">
    <property type="entry name" value="SRAP"/>
</dbReference>
<dbReference type="EC" id="3.4.-.-" evidence="8"/>
<dbReference type="Gene3D" id="3.90.1680.10">
    <property type="entry name" value="SOS response associated peptidase-like"/>
    <property type="match status" value="1"/>
</dbReference>
<evidence type="ECO:0000256" key="5">
    <source>
        <dbReference type="ARBA" id="ARBA00023124"/>
    </source>
</evidence>
<evidence type="ECO:0000256" key="8">
    <source>
        <dbReference type="RuleBase" id="RU364100"/>
    </source>
</evidence>
<gene>
    <name evidence="9" type="primary">yedK</name>
    <name evidence="9" type="ORF">SK3146_01133</name>
</gene>
<keyword evidence="3" id="KW-0227">DNA damage</keyword>
<reference evidence="9" key="1">
    <citation type="submission" date="2018-02" db="EMBL/GenBank/DDBJ databases">
        <authorList>
            <person name="Kim S.-K."/>
            <person name="Jung H.-I."/>
            <person name="Lee S.-W."/>
        </authorList>
    </citation>
    <scope>NUCLEOTIDE SEQUENCE</scope>
    <source>
        <strain evidence="9">SK3146</strain>
    </source>
</reference>
<dbReference type="InterPro" id="IPR036590">
    <property type="entry name" value="SRAP-like"/>
</dbReference>
<accession>A0ABY4RHT1</accession>
<evidence type="ECO:0000256" key="4">
    <source>
        <dbReference type="ARBA" id="ARBA00022801"/>
    </source>
</evidence>
<evidence type="ECO:0000313" key="9">
    <source>
        <dbReference type="EMBL" id="UQZ81976.1"/>
    </source>
</evidence>
<evidence type="ECO:0000256" key="2">
    <source>
        <dbReference type="ARBA" id="ARBA00022670"/>
    </source>
</evidence>
<keyword evidence="7" id="KW-0456">Lyase</keyword>